<organism evidence="2 3">
    <name type="scientific">Liparis tanakae</name>
    <name type="common">Tanaka's snailfish</name>
    <dbReference type="NCBI Taxonomy" id="230148"/>
    <lineage>
        <taxon>Eukaryota</taxon>
        <taxon>Metazoa</taxon>
        <taxon>Chordata</taxon>
        <taxon>Craniata</taxon>
        <taxon>Vertebrata</taxon>
        <taxon>Euteleostomi</taxon>
        <taxon>Actinopterygii</taxon>
        <taxon>Neopterygii</taxon>
        <taxon>Teleostei</taxon>
        <taxon>Neoteleostei</taxon>
        <taxon>Acanthomorphata</taxon>
        <taxon>Eupercaria</taxon>
        <taxon>Perciformes</taxon>
        <taxon>Cottioidei</taxon>
        <taxon>Cottales</taxon>
        <taxon>Liparidae</taxon>
        <taxon>Liparis</taxon>
    </lineage>
</organism>
<protein>
    <submittedName>
        <fullName evidence="2">Uncharacterized protein</fullName>
    </submittedName>
</protein>
<feature type="compositionally biased region" description="Low complexity" evidence="1">
    <location>
        <begin position="7"/>
        <end position="17"/>
    </location>
</feature>
<evidence type="ECO:0000313" key="3">
    <source>
        <dbReference type="Proteomes" id="UP000314294"/>
    </source>
</evidence>
<feature type="region of interest" description="Disordered" evidence="1">
    <location>
        <begin position="1"/>
        <end position="26"/>
    </location>
</feature>
<evidence type="ECO:0000313" key="2">
    <source>
        <dbReference type="EMBL" id="TNN74484.1"/>
    </source>
</evidence>
<comment type="caution">
    <text evidence="2">The sequence shown here is derived from an EMBL/GenBank/DDBJ whole genome shotgun (WGS) entry which is preliminary data.</text>
</comment>
<keyword evidence="3" id="KW-1185">Reference proteome</keyword>
<dbReference type="AlphaFoldDB" id="A0A4Z2IAZ7"/>
<accession>A0A4Z2IAZ7</accession>
<dbReference type="EMBL" id="SRLO01000113">
    <property type="protein sequence ID" value="TNN74484.1"/>
    <property type="molecule type" value="Genomic_DNA"/>
</dbReference>
<evidence type="ECO:0000256" key="1">
    <source>
        <dbReference type="SAM" id="MobiDB-lite"/>
    </source>
</evidence>
<name>A0A4Z2IAZ7_9TELE</name>
<reference evidence="2 3" key="1">
    <citation type="submission" date="2019-03" db="EMBL/GenBank/DDBJ databases">
        <title>First draft genome of Liparis tanakae, snailfish: a comprehensive survey of snailfish specific genes.</title>
        <authorList>
            <person name="Kim W."/>
            <person name="Song I."/>
            <person name="Jeong J.-H."/>
            <person name="Kim D."/>
            <person name="Kim S."/>
            <person name="Ryu S."/>
            <person name="Song J.Y."/>
            <person name="Lee S.K."/>
        </authorList>
    </citation>
    <scope>NUCLEOTIDE SEQUENCE [LARGE SCALE GENOMIC DNA]</scope>
    <source>
        <tissue evidence="2">Muscle</tissue>
    </source>
</reference>
<gene>
    <name evidence="2" type="ORF">EYF80_015264</name>
</gene>
<dbReference type="Proteomes" id="UP000314294">
    <property type="component" value="Unassembled WGS sequence"/>
</dbReference>
<sequence length="84" mass="8928">MTRGTKSSCAAAAEPGAPSGGSGSASGRLLGERLQWRLDSPLLFFELPLEGVSESSSPRAPLFPWLTPRNLALRSSRLFRSVPS</sequence>
<proteinExistence type="predicted"/>